<dbReference type="InterPro" id="IPR027417">
    <property type="entry name" value="P-loop_NTPase"/>
</dbReference>
<dbReference type="PANTHER" id="PTHR11669:SF8">
    <property type="entry name" value="DNA POLYMERASE III SUBUNIT DELTA"/>
    <property type="match status" value="1"/>
</dbReference>
<dbReference type="EMBL" id="SNYJ01000025">
    <property type="protein sequence ID" value="TDQ34250.1"/>
    <property type="molecule type" value="Genomic_DNA"/>
</dbReference>
<reference evidence="9 10" key="1">
    <citation type="submission" date="2019-03" db="EMBL/GenBank/DDBJ databases">
        <title>Genomic Encyclopedia of Type Strains, Phase IV (KMG-IV): sequencing the most valuable type-strain genomes for metagenomic binning, comparative biology and taxonomic classification.</title>
        <authorList>
            <person name="Goeker M."/>
        </authorList>
    </citation>
    <scope>NUCLEOTIDE SEQUENCE [LARGE SCALE GENOMIC DNA]</scope>
    <source>
        <strain evidence="9 10">DSM 28697</strain>
    </source>
</reference>
<dbReference type="GO" id="GO:0006261">
    <property type="term" value="P:DNA-templated DNA replication"/>
    <property type="evidence" value="ECO:0007669"/>
    <property type="project" value="TreeGrafter"/>
</dbReference>
<accession>A0A4R6TTZ6</accession>
<evidence type="ECO:0000313" key="10">
    <source>
        <dbReference type="Proteomes" id="UP000295632"/>
    </source>
</evidence>
<proteinExistence type="predicted"/>
<dbReference type="NCBIfam" id="TIGR00678">
    <property type="entry name" value="holB"/>
    <property type="match status" value="1"/>
</dbReference>
<dbReference type="OrthoDB" id="9810148at2"/>
<dbReference type="Gene3D" id="3.40.50.300">
    <property type="entry name" value="P-loop containing nucleotide triphosphate hydrolases"/>
    <property type="match status" value="1"/>
</dbReference>
<gene>
    <name evidence="9" type="ORF">EV213_12554</name>
</gene>
<feature type="domain" description="DNA polymerase III delta subunit C-terminal" evidence="8">
    <location>
        <begin position="249"/>
        <end position="327"/>
    </location>
</feature>
<dbReference type="InterPro" id="IPR050238">
    <property type="entry name" value="DNA_Rep/Repair_Clamp_Loader"/>
</dbReference>
<evidence type="ECO:0000256" key="5">
    <source>
        <dbReference type="ARBA" id="ARBA00022705"/>
    </source>
</evidence>
<evidence type="ECO:0000256" key="2">
    <source>
        <dbReference type="ARBA" id="ARBA00014363"/>
    </source>
</evidence>
<protein>
    <recommendedName>
        <fullName evidence="2">DNA polymerase III subunit delta'</fullName>
        <ecNumber evidence="1">2.7.7.7</ecNumber>
    </recommendedName>
</protein>
<keyword evidence="5" id="KW-0235">DNA replication</keyword>
<dbReference type="GO" id="GO:0008408">
    <property type="term" value="F:3'-5' exonuclease activity"/>
    <property type="evidence" value="ECO:0007669"/>
    <property type="project" value="InterPro"/>
</dbReference>
<dbReference type="FunFam" id="3.40.50.300:FF:001255">
    <property type="entry name" value="DNA polymerase III subunit delta"/>
    <property type="match status" value="1"/>
</dbReference>
<sequence>MMSWKDVSKTQPKASQLLTSSMRRSRLSHAYVFQGPQGAKKEDTAMVFAMSLFCHHKTGVEPCGSCPDCKRVRSGNHPDLHVLSPDGASIKIDQIRALQKEFTYTSMEAGYKFYMIRQAHLLTVQAANSLLKFLEEPGQQTIAVLLTDRPSRLLDTIISRCQCISFQPVSMDALTAELVEAGAGALKAHLASALTQDVQAALRMTEEEWFATARNVVIQLEKAIADHSGEALAIVQEDWVPLAKDMENPSLLFDILLLWYRDLLMVHSGQTNRLFFPDQQECLERQSLRQSKAKTAAHVAVILETKRHLEANANMQLLVEQLVFRLQEG</sequence>
<keyword evidence="6" id="KW-0239">DNA-directed DNA polymerase</keyword>
<dbReference type="EC" id="2.7.7.7" evidence="1"/>
<keyword evidence="3" id="KW-0808">Transferase</keyword>
<dbReference type="NCBIfam" id="NF005972">
    <property type="entry name" value="PRK08058.1"/>
    <property type="match status" value="1"/>
</dbReference>
<dbReference type="InterPro" id="IPR004622">
    <property type="entry name" value="DNA_pol_HolB"/>
</dbReference>
<dbReference type="Proteomes" id="UP000295632">
    <property type="component" value="Unassembled WGS sequence"/>
</dbReference>
<dbReference type="RefSeq" id="WP_133582198.1">
    <property type="nucleotide sequence ID" value="NZ_SNYJ01000025.1"/>
</dbReference>
<dbReference type="Pfam" id="PF09115">
    <property type="entry name" value="DNApol3-delta_C"/>
    <property type="match status" value="1"/>
</dbReference>
<dbReference type="SUPFAM" id="SSF52540">
    <property type="entry name" value="P-loop containing nucleoside triphosphate hydrolases"/>
    <property type="match status" value="1"/>
</dbReference>
<evidence type="ECO:0000256" key="1">
    <source>
        <dbReference type="ARBA" id="ARBA00012417"/>
    </source>
</evidence>
<evidence type="ECO:0000256" key="7">
    <source>
        <dbReference type="ARBA" id="ARBA00049244"/>
    </source>
</evidence>
<organism evidence="9 10">
    <name type="scientific">Aureibacillus halotolerans</name>
    <dbReference type="NCBI Taxonomy" id="1508390"/>
    <lineage>
        <taxon>Bacteria</taxon>
        <taxon>Bacillati</taxon>
        <taxon>Bacillota</taxon>
        <taxon>Bacilli</taxon>
        <taxon>Bacillales</taxon>
        <taxon>Bacillaceae</taxon>
        <taxon>Aureibacillus</taxon>
    </lineage>
</organism>
<keyword evidence="4" id="KW-0548">Nucleotidyltransferase</keyword>
<dbReference type="PANTHER" id="PTHR11669">
    <property type="entry name" value="REPLICATION FACTOR C / DNA POLYMERASE III GAMMA-TAU SUBUNIT"/>
    <property type="match status" value="1"/>
</dbReference>
<dbReference type="GO" id="GO:0003887">
    <property type="term" value="F:DNA-directed DNA polymerase activity"/>
    <property type="evidence" value="ECO:0007669"/>
    <property type="project" value="UniProtKB-KW"/>
</dbReference>
<evidence type="ECO:0000256" key="3">
    <source>
        <dbReference type="ARBA" id="ARBA00022679"/>
    </source>
</evidence>
<name>A0A4R6TTZ6_9BACI</name>
<evidence type="ECO:0000256" key="4">
    <source>
        <dbReference type="ARBA" id="ARBA00022695"/>
    </source>
</evidence>
<comment type="caution">
    <text evidence="9">The sequence shown here is derived from an EMBL/GenBank/DDBJ whole genome shotgun (WGS) entry which is preliminary data.</text>
</comment>
<dbReference type="AlphaFoldDB" id="A0A4R6TTZ6"/>
<keyword evidence="10" id="KW-1185">Reference proteome</keyword>
<dbReference type="InterPro" id="IPR015199">
    <property type="entry name" value="DNA_pol_III_delta_C"/>
</dbReference>
<dbReference type="GO" id="GO:0009360">
    <property type="term" value="C:DNA polymerase III complex"/>
    <property type="evidence" value="ECO:0007669"/>
    <property type="project" value="InterPro"/>
</dbReference>
<dbReference type="GO" id="GO:0003677">
    <property type="term" value="F:DNA binding"/>
    <property type="evidence" value="ECO:0007669"/>
    <property type="project" value="InterPro"/>
</dbReference>
<comment type="catalytic activity">
    <reaction evidence="7">
        <text>DNA(n) + a 2'-deoxyribonucleoside 5'-triphosphate = DNA(n+1) + diphosphate</text>
        <dbReference type="Rhea" id="RHEA:22508"/>
        <dbReference type="Rhea" id="RHEA-COMP:17339"/>
        <dbReference type="Rhea" id="RHEA-COMP:17340"/>
        <dbReference type="ChEBI" id="CHEBI:33019"/>
        <dbReference type="ChEBI" id="CHEBI:61560"/>
        <dbReference type="ChEBI" id="CHEBI:173112"/>
        <dbReference type="EC" id="2.7.7.7"/>
    </reaction>
</comment>
<evidence type="ECO:0000259" key="8">
    <source>
        <dbReference type="Pfam" id="PF09115"/>
    </source>
</evidence>
<dbReference type="Pfam" id="PF13177">
    <property type="entry name" value="DNA_pol3_delta2"/>
    <property type="match status" value="1"/>
</dbReference>
<evidence type="ECO:0000313" key="9">
    <source>
        <dbReference type="EMBL" id="TDQ34250.1"/>
    </source>
</evidence>
<evidence type="ECO:0000256" key="6">
    <source>
        <dbReference type="ARBA" id="ARBA00022932"/>
    </source>
</evidence>